<dbReference type="SUPFAM" id="SSF47384">
    <property type="entry name" value="Homodimeric domain of signal transducing histidine kinase"/>
    <property type="match status" value="1"/>
</dbReference>
<evidence type="ECO:0000256" key="2">
    <source>
        <dbReference type="ARBA" id="ARBA00012438"/>
    </source>
</evidence>
<feature type="transmembrane region" description="Helical" evidence="4">
    <location>
        <begin position="210"/>
        <end position="227"/>
    </location>
</feature>
<feature type="transmembrane region" description="Helical" evidence="4">
    <location>
        <begin position="247"/>
        <end position="266"/>
    </location>
</feature>
<dbReference type="PRINTS" id="PR00344">
    <property type="entry name" value="BCTRLSENSOR"/>
</dbReference>
<dbReference type="RefSeq" id="WP_106598456.1">
    <property type="nucleotide sequence ID" value="NZ_PYAS01000015.1"/>
</dbReference>
<dbReference type="AlphaFoldDB" id="A0A2P8FQ91"/>
<dbReference type="InterPro" id="IPR036097">
    <property type="entry name" value="HisK_dim/P_sf"/>
</dbReference>
<dbReference type="InterPro" id="IPR005467">
    <property type="entry name" value="His_kinase_dom"/>
</dbReference>
<dbReference type="PANTHER" id="PTHR43065">
    <property type="entry name" value="SENSOR HISTIDINE KINASE"/>
    <property type="match status" value="1"/>
</dbReference>
<keyword evidence="8" id="KW-1185">Reference proteome</keyword>
<dbReference type="EMBL" id="PYAS01000015">
    <property type="protein sequence ID" value="PSL23892.1"/>
    <property type="molecule type" value="Genomic_DNA"/>
</dbReference>
<dbReference type="PANTHER" id="PTHR43065:SF50">
    <property type="entry name" value="HISTIDINE KINASE"/>
    <property type="match status" value="1"/>
</dbReference>
<evidence type="ECO:0000256" key="4">
    <source>
        <dbReference type="SAM" id="Phobius"/>
    </source>
</evidence>
<feature type="domain" description="Histidine kinase" evidence="6">
    <location>
        <begin position="464"/>
        <end position="717"/>
    </location>
</feature>
<dbReference type="Pfam" id="PF07696">
    <property type="entry name" value="7TMR-DISMED2"/>
    <property type="match status" value="1"/>
</dbReference>
<protein>
    <recommendedName>
        <fullName evidence="2">histidine kinase</fullName>
        <ecNumber evidence="2">2.7.13.3</ecNumber>
    </recommendedName>
</protein>
<comment type="catalytic activity">
    <reaction evidence="1">
        <text>ATP + protein L-histidine = ADP + protein N-phospho-L-histidine.</text>
        <dbReference type="EC" id="2.7.13.3"/>
    </reaction>
</comment>
<organism evidence="7 8">
    <name type="scientific">Dyadobacter jiangsuensis</name>
    <dbReference type="NCBI Taxonomy" id="1591085"/>
    <lineage>
        <taxon>Bacteria</taxon>
        <taxon>Pseudomonadati</taxon>
        <taxon>Bacteroidota</taxon>
        <taxon>Cytophagia</taxon>
        <taxon>Cytophagales</taxon>
        <taxon>Spirosomataceae</taxon>
        <taxon>Dyadobacter</taxon>
    </lineage>
</organism>
<dbReference type="InterPro" id="IPR011623">
    <property type="entry name" value="7TMR_DISM_rcpt_extracell_dom1"/>
</dbReference>
<keyword evidence="3" id="KW-0597">Phosphoprotein</keyword>
<dbReference type="EC" id="2.7.13.3" evidence="2"/>
<dbReference type="GO" id="GO:0000155">
    <property type="term" value="F:phosphorelay sensor kinase activity"/>
    <property type="evidence" value="ECO:0007669"/>
    <property type="project" value="InterPro"/>
</dbReference>
<dbReference type="CDD" id="cd00082">
    <property type="entry name" value="HisKA"/>
    <property type="match status" value="1"/>
</dbReference>
<evidence type="ECO:0000313" key="8">
    <source>
        <dbReference type="Proteomes" id="UP000241964"/>
    </source>
</evidence>
<dbReference type="Gene3D" id="2.60.40.2380">
    <property type="match status" value="1"/>
</dbReference>
<dbReference type="Gene3D" id="3.30.565.10">
    <property type="entry name" value="Histidine kinase-like ATPase, C-terminal domain"/>
    <property type="match status" value="1"/>
</dbReference>
<feature type="transmembrane region" description="Helical" evidence="4">
    <location>
        <begin position="278"/>
        <end position="301"/>
    </location>
</feature>
<dbReference type="InterPro" id="IPR036890">
    <property type="entry name" value="HATPase_C_sf"/>
</dbReference>
<dbReference type="SMART" id="SM00387">
    <property type="entry name" value="HATPase_c"/>
    <property type="match status" value="1"/>
</dbReference>
<comment type="caution">
    <text evidence="7">The sequence shown here is derived from an EMBL/GenBank/DDBJ whole genome shotgun (WGS) entry which is preliminary data.</text>
</comment>
<dbReference type="InterPro" id="IPR011622">
    <property type="entry name" value="7TMR_DISM_rcpt_extracell_dom2"/>
</dbReference>
<feature type="signal peptide" evidence="5">
    <location>
        <begin position="1"/>
        <end position="23"/>
    </location>
</feature>
<evidence type="ECO:0000256" key="5">
    <source>
        <dbReference type="SAM" id="SignalP"/>
    </source>
</evidence>
<feature type="transmembrane region" description="Helical" evidence="4">
    <location>
        <begin position="182"/>
        <end position="203"/>
    </location>
</feature>
<evidence type="ECO:0000259" key="6">
    <source>
        <dbReference type="PROSITE" id="PS50109"/>
    </source>
</evidence>
<dbReference type="SUPFAM" id="SSF55874">
    <property type="entry name" value="ATPase domain of HSP90 chaperone/DNA topoisomerase II/histidine kinase"/>
    <property type="match status" value="1"/>
</dbReference>
<dbReference type="Pfam" id="PF02518">
    <property type="entry name" value="HATPase_c"/>
    <property type="match status" value="1"/>
</dbReference>
<feature type="chain" id="PRO_5015145366" description="histidine kinase" evidence="5">
    <location>
        <begin position="24"/>
        <end position="726"/>
    </location>
</feature>
<sequence>MDVKFYRRIIGTLLLLVSLLVHAHAGEVVFKGNDVTIGRQVEILEDTSATLTIDDVKAHGKFTPSFEDTPNFGVSASTFWVRLNIKNNSAEDNLFLELAYPRIESVTLYSTERGKAKEETISWNDAFDKRHVKHQNIVFKLDIPRQKAQTYYLRIHGSEQIVVPLIVRSEMGFFQFALTNEIISGIHIGVLFVMMLYNFFVYFSIREKSYLYYVLYILFIGLTQTTITGYTFKFLWPETPAFNEYSIILFPALAGSFALMFFQNFLHIRERSTTNYRIIIVIIVAYGVAVLFNLLGLNMVSYRIIDLLAPSAALFALVVALMLSLEGYRPAKFFLVAWSIFLIGIVLYSLRNLNILPYNSFTNYTMQAGTAIEVILLSFALADKINIFKKEKEISQAQALRISMENEKIILEQNAFLEKSVNERTAELQFANTELNLTLTKLKDAQTQLIDSEKMASLGQLTAGIAHEINNPINFVSSNIRPLRRDIDDVLEILDSYDGIREIDSIEGLQGKVKEIERLKEDLDLDYLKTELGTLLKGMEDGAHRTVEIVKGLKIFSRVDETDLNLVNVNEGIESTLIILNYQMGNSITLVKELGNIPSIECYAGKLNQVFMNILTNSIYALQKEKQEGKTPTIWVKSWLKDPETVAISMRDNGPGMTPEVRAKIFEPFFTTKQVGDGTGLGLSIVFKIIEVHSGNIQVNTEVGQGTEFLITLPVKRKARPIPDFQ</sequence>
<evidence type="ECO:0000256" key="3">
    <source>
        <dbReference type="ARBA" id="ARBA00022553"/>
    </source>
</evidence>
<feature type="transmembrane region" description="Helical" evidence="4">
    <location>
        <begin position="307"/>
        <end position="325"/>
    </location>
</feature>
<dbReference type="PROSITE" id="PS50109">
    <property type="entry name" value="HIS_KIN"/>
    <property type="match status" value="1"/>
</dbReference>
<dbReference type="InterPro" id="IPR003661">
    <property type="entry name" value="HisK_dim/P_dom"/>
</dbReference>
<evidence type="ECO:0000313" key="7">
    <source>
        <dbReference type="EMBL" id="PSL23892.1"/>
    </source>
</evidence>
<evidence type="ECO:0000256" key="1">
    <source>
        <dbReference type="ARBA" id="ARBA00000085"/>
    </source>
</evidence>
<keyword evidence="4" id="KW-0472">Membrane</keyword>
<keyword evidence="4" id="KW-1133">Transmembrane helix</keyword>
<dbReference type="Pfam" id="PF07695">
    <property type="entry name" value="7TMR-DISM_7TM"/>
    <property type="match status" value="1"/>
</dbReference>
<keyword evidence="5" id="KW-0732">Signal</keyword>
<gene>
    <name evidence="7" type="ORF">CLV60_11588</name>
</gene>
<dbReference type="InterPro" id="IPR004358">
    <property type="entry name" value="Sig_transdc_His_kin-like_C"/>
</dbReference>
<proteinExistence type="predicted"/>
<keyword evidence="4" id="KW-0812">Transmembrane</keyword>
<dbReference type="Gene3D" id="1.10.287.130">
    <property type="match status" value="1"/>
</dbReference>
<feature type="transmembrane region" description="Helical" evidence="4">
    <location>
        <begin position="332"/>
        <end position="350"/>
    </location>
</feature>
<dbReference type="InterPro" id="IPR003594">
    <property type="entry name" value="HATPase_dom"/>
</dbReference>
<accession>A0A2P8FQ91</accession>
<dbReference type="OrthoDB" id="9806995at2"/>
<dbReference type="Proteomes" id="UP000241964">
    <property type="component" value="Unassembled WGS sequence"/>
</dbReference>
<reference evidence="7 8" key="1">
    <citation type="submission" date="2018-03" db="EMBL/GenBank/DDBJ databases">
        <title>Genomic Encyclopedia of Archaeal and Bacterial Type Strains, Phase II (KMG-II): from individual species to whole genera.</title>
        <authorList>
            <person name="Goeker M."/>
        </authorList>
    </citation>
    <scope>NUCLEOTIDE SEQUENCE [LARGE SCALE GENOMIC DNA]</scope>
    <source>
        <strain evidence="7 8">DSM 29057</strain>
    </source>
</reference>
<name>A0A2P8FQ91_9BACT</name>